<dbReference type="NCBIfam" id="TIGR00229">
    <property type="entry name" value="sensory_box"/>
    <property type="match status" value="1"/>
</dbReference>
<dbReference type="GO" id="GO:0000977">
    <property type="term" value="F:RNA polymerase II transcription regulatory region sequence-specific DNA binding"/>
    <property type="evidence" value="ECO:0007669"/>
    <property type="project" value="TreeGrafter"/>
</dbReference>
<evidence type="ECO:0000256" key="4">
    <source>
        <dbReference type="ARBA" id="ARBA00023163"/>
    </source>
</evidence>
<feature type="region of interest" description="Disordered" evidence="6">
    <location>
        <begin position="181"/>
        <end position="229"/>
    </location>
</feature>
<comment type="subcellular location">
    <subcellularLocation>
        <location evidence="1">Nucleus</location>
    </subcellularLocation>
</comment>
<dbReference type="SUPFAM" id="SSF55785">
    <property type="entry name" value="PYP-like sensor domain (PAS domain)"/>
    <property type="match status" value="1"/>
</dbReference>
<name>A0AAN9BSB1_9CAEN</name>
<evidence type="ECO:0000256" key="1">
    <source>
        <dbReference type="ARBA" id="ARBA00004123"/>
    </source>
</evidence>
<evidence type="ECO:0000259" key="7">
    <source>
        <dbReference type="PROSITE" id="PS50112"/>
    </source>
</evidence>
<keyword evidence="5" id="KW-0539">Nucleus</keyword>
<evidence type="ECO:0000256" key="5">
    <source>
        <dbReference type="ARBA" id="ARBA00023242"/>
    </source>
</evidence>
<evidence type="ECO:0000313" key="8">
    <source>
        <dbReference type="EMBL" id="KAK7110593.1"/>
    </source>
</evidence>
<dbReference type="CDD" id="cd00130">
    <property type="entry name" value="PAS"/>
    <property type="match status" value="1"/>
</dbReference>
<dbReference type="PANTHER" id="PTHR23043">
    <property type="entry name" value="HYPOXIA-INDUCIBLE FACTOR 1 ALPHA"/>
    <property type="match status" value="1"/>
</dbReference>
<dbReference type="GO" id="GO:0000981">
    <property type="term" value="F:DNA-binding transcription factor activity, RNA polymerase II-specific"/>
    <property type="evidence" value="ECO:0007669"/>
    <property type="project" value="TreeGrafter"/>
</dbReference>
<feature type="compositionally biased region" description="Polar residues" evidence="6">
    <location>
        <begin position="288"/>
        <end position="319"/>
    </location>
</feature>
<accession>A0AAN9BSB1</accession>
<comment type="caution">
    <text evidence="8">The sequence shown here is derived from an EMBL/GenBank/DDBJ whole genome shotgun (WGS) entry which is preliminary data.</text>
</comment>
<evidence type="ECO:0000256" key="2">
    <source>
        <dbReference type="ARBA" id="ARBA00023015"/>
    </source>
</evidence>
<feature type="region of interest" description="Disordered" evidence="6">
    <location>
        <begin position="287"/>
        <end position="336"/>
    </location>
</feature>
<evidence type="ECO:0000313" key="9">
    <source>
        <dbReference type="Proteomes" id="UP001374579"/>
    </source>
</evidence>
<keyword evidence="9" id="KW-1185">Reference proteome</keyword>
<dbReference type="InterPro" id="IPR035965">
    <property type="entry name" value="PAS-like_dom_sf"/>
</dbReference>
<dbReference type="AlphaFoldDB" id="A0AAN9BSB1"/>
<sequence length="745" mass="82203">MHCSGKIVQQASLPKSKRLSSNVVLLFCNPFMLRAAEFNTDLQKNVFWTKHDLDLNIKEVDKKGAEIIGFRSEEIEKRSFYTLIHPEDLTALATCHKMLVESSDVQTVHFRLQTKCQDWVWMTSRGKVISKNSKKFSIAFSHCPLREEDSTYIQQEAILRRRYAISDLMCLAQFKQSVQPSLSRTSDKDDSKHQNAKSKKQQDHQRYHPYAGRSGSPSTAKSGKSESKKEEAALLDTSCILEVSCPSTWHCMSDRHSPVLPSSHVAHKISQREKQLQFQEFCRRQQMEDGTSNHSNQTASSAWNGTHPCSASPSNSVISGQDMRHHGSSGPSVNVITPSPNPAYLYSNESHVEGFGPGMDYGFYQSQASHSAMGNYVHHWYAPGEVMLNQSAVACLTPSRSPHQCGVMSSLQASESTQCSYQPPAHSGATHRQPSTPSCSYPSFPPCSMQSVGVGIAYAMSMPPSPPPSPLPNQRPVAAYQLGFEAPGENGGPETAVHAASKPEWFSSPSSSQQLYFPGYPSQQPPPYPGTGGTASVTTQSTIHDLKKTTEKFLPVKTEKECEEDRNLPGNQVESQAPTALESMGSYRSSDILGGRSSWALNHPFNTAAQMSHSVQLNTSCEQVNRNGILVMQTPMEVPVGYFPHAMQEAQMMQPAFFHSSSPATAQYMTYPYPSPYPNLGSPPAYPYSMYQQLGGQPAGQYPVHRFYTPQGVPLKTAADFSGPLTERSLDLPSIGSFLEYLNEV</sequence>
<dbReference type="PANTHER" id="PTHR23043:SF17">
    <property type="entry name" value="PROTEIN SIMILAR"/>
    <property type="match status" value="1"/>
</dbReference>
<evidence type="ECO:0000256" key="6">
    <source>
        <dbReference type="SAM" id="MobiDB-lite"/>
    </source>
</evidence>
<evidence type="ECO:0000256" key="3">
    <source>
        <dbReference type="ARBA" id="ARBA00023125"/>
    </source>
</evidence>
<keyword evidence="2" id="KW-0805">Transcription regulation</keyword>
<dbReference type="EMBL" id="JBAMIC010000003">
    <property type="protein sequence ID" value="KAK7110593.1"/>
    <property type="molecule type" value="Genomic_DNA"/>
</dbReference>
<dbReference type="Gene3D" id="3.30.450.20">
    <property type="entry name" value="PAS domain"/>
    <property type="match status" value="1"/>
</dbReference>
<gene>
    <name evidence="8" type="ORF">V1264_014437</name>
</gene>
<dbReference type="PROSITE" id="PS50112">
    <property type="entry name" value="PAS"/>
    <property type="match status" value="1"/>
</dbReference>
<dbReference type="InterPro" id="IPR013655">
    <property type="entry name" value="PAS_fold_3"/>
</dbReference>
<keyword evidence="4" id="KW-0804">Transcription</keyword>
<organism evidence="8 9">
    <name type="scientific">Littorina saxatilis</name>
    <dbReference type="NCBI Taxonomy" id="31220"/>
    <lineage>
        <taxon>Eukaryota</taxon>
        <taxon>Metazoa</taxon>
        <taxon>Spiralia</taxon>
        <taxon>Lophotrochozoa</taxon>
        <taxon>Mollusca</taxon>
        <taxon>Gastropoda</taxon>
        <taxon>Caenogastropoda</taxon>
        <taxon>Littorinimorpha</taxon>
        <taxon>Littorinoidea</taxon>
        <taxon>Littorinidae</taxon>
        <taxon>Littorina</taxon>
    </lineage>
</organism>
<proteinExistence type="predicted"/>
<protein>
    <recommendedName>
        <fullName evidence="7">PAS domain-containing protein</fullName>
    </recommendedName>
</protein>
<feature type="region of interest" description="Disordered" evidence="6">
    <location>
        <begin position="418"/>
        <end position="440"/>
    </location>
</feature>
<keyword evidence="3" id="KW-0238">DNA-binding</keyword>
<dbReference type="InterPro" id="IPR000014">
    <property type="entry name" value="PAS"/>
</dbReference>
<dbReference type="Proteomes" id="UP001374579">
    <property type="component" value="Unassembled WGS sequence"/>
</dbReference>
<reference evidence="8 9" key="1">
    <citation type="submission" date="2024-02" db="EMBL/GenBank/DDBJ databases">
        <title>Chromosome-scale genome assembly of the rough periwinkle Littorina saxatilis.</title>
        <authorList>
            <person name="De Jode A."/>
            <person name="Faria R."/>
            <person name="Formenti G."/>
            <person name="Sims Y."/>
            <person name="Smith T.P."/>
            <person name="Tracey A."/>
            <person name="Wood J.M.D."/>
            <person name="Zagrodzka Z.B."/>
            <person name="Johannesson K."/>
            <person name="Butlin R.K."/>
            <person name="Leder E.H."/>
        </authorList>
    </citation>
    <scope>NUCLEOTIDE SEQUENCE [LARGE SCALE GENOMIC DNA]</scope>
    <source>
        <strain evidence="8">Snail1</strain>
        <tissue evidence="8">Muscle</tissue>
    </source>
</reference>
<dbReference type="Pfam" id="PF08447">
    <property type="entry name" value="PAS_3"/>
    <property type="match status" value="1"/>
</dbReference>
<dbReference type="GO" id="GO:0005634">
    <property type="term" value="C:nucleus"/>
    <property type="evidence" value="ECO:0007669"/>
    <property type="project" value="UniProtKB-SubCell"/>
</dbReference>
<feature type="domain" description="PAS" evidence="7">
    <location>
        <begin position="52"/>
        <end position="103"/>
    </location>
</feature>